<dbReference type="GO" id="GO:0032267">
    <property type="term" value="F:tRNA(Ile)-lysidine synthase activity"/>
    <property type="evidence" value="ECO:0007669"/>
    <property type="project" value="UniProtKB-EC"/>
</dbReference>
<dbReference type="InterPro" id="IPR014729">
    <property type="entry name" value="Rossmann-like_a/b/a_fold"/>
</dbReference>
<keyword evidence="3 6" id="KW-0547">Nucleotide-binding</keyword>
<dbReference type="InterPro" id="IPR011063">
    <property type="entry name" value="TilS/TtcA_N"/>
</dbReference>
<dbReference type="InterPro" id="IPR012795">
    <property type="entry name" value="tRNA_Ile_lys_synt_N"/>
</dbReference>
<name>A0A967BA69_9PROT</name>
<dbReference type="EC" id="6.3.4.19" evidence="6"/>
<evidence type="ECO:0000256" key="6">
    <source>
        <dbReference type="HAMAP-Rule" id="MF_01161"/>
    </source>
</evidence>
<feature type="binding site" evidence="6">
    <location>
        <begin position="40"/>
        <end position="45"/>
    </location>
    <ligand>
        <name>ATP</name>
        <dbReference type="ChEBI" id="CHEBI:30616"/>
    </ligand>
</feature>
<dbReference type="GO" id="GO:0006400">
    <property type="term" value="P:tRNA modification"/>
    <property type="evidence" value="ECO:0007669"/>
    <property type="project" value="UniProtKB-UniRule"/>
</dbReference>
<evidence type="ECO:0000259" key="7">
    <source>
        <dbReference type="Pfam" id="PF01171"/>
    </source>
</evidence>
<evidence type="ECO:0000256" key="5">
    <source>
        <dbReference type="ARBA" id="ARBA00048539"/>
    </source>
</evidence>
<dbReference type="InterPro" id="IPR012094">
    <property type="entry name" value="tRNA_Ile_lys_synt"/>
</dbReference>
<dbReference type="Gene3D" id="3.40.50.620">
    <property type="entry name" value="HUPs"/>
    <property type="match status" value="1"/>
</dbReference>
<comment type="similarity">
    <text evidence="6">Belongs to the tRNA(Ile)-lysidine synthase family.</text>
</comment>
<evidence type="ECO:0000256" key="4">
    <source>
        <dbReference type="ARBA" id="ARBA00022840"/>
    </source>
</evidence>
<dbReference type="SUPFAM" id="SSF52402">
    <property type="entry name" value="Adenine nucleotide alpha hydrolases-like"/>
    <property type="match status" value="1"/>
</dbReference>
<accession>A0A967BA69</accession>
<feature type="domain" description="tRNA(Ile)-lysidine/2-thiocytidine synthase N-terminal" evidence="7">
    <location>
        <begin position="35"/>
        <end position="208"/>
    </location>
</feature>
<gene>
    <name evidence="6 8" type="primary">tilS</name>
    <name evidence="8" type="ORF">GOB87_13695</name>
</gene>
<dbReference type="Proteomes" id="UP000597459">
    <property type="component" value="Unassembled WGS sequence"/>
</dbReference>
<dbReference type="NCBIfam" id="TIGR02432">
    <property type="entry name" value="lysidine_TilS_N"/>
    <property type="match status" value="1"/>
</dbReference>
<dbReference type="PANTHER" id="PTHR43033:SF5">
    <property type="entry name" value="TRNA(ILE)-LYSIDINE SYNTHETASE"/>
    <property type="match status" value="1"/>
</dbReference>
<dbReference type="AlphaFoldDB" id="A0A967BA69"/>
<dbReference type="CDD" id="cd01992">
    <property type="entry name" value="TilS_N"/>
    <property type="match status" value="1"/>
</dbReference>
<dbReference type="HAMAP" id="MF_01161">
    <property type="entry name" value="tRNA_Ile_lys_synt"/>
    <property type="match status" value="1"/>
</dbReference>
<proteinExistence type="inferred from homology"/>
<keyword evidence="4 6" id="KW-0067">ATP-binding</keyword>
<dbReference type="Pfam" id="PF01171">
    <property type="entry name" value="ATP_bind_3"/>
    <property type="match status" value="1"/>
</dbReference>
<keyword evidence="9" id="KW-1185">Reference proteome</keyword>
<keyword evidence="1 6" id="KW-0436">Ligase</keyword>
<evidence type="ECO:0000313" key="8">
    <source>
        <dbReference type="EMBL" id="NHO54986.1"/>
    </source>
</evidence>
<evidence type="ECO:0000313" key="9">
    <source>
        <dbReference type="Proteomes" id="UP000597459"/>
    </source>
</evidence>
<keyword evidence="6" id="KW-0963">Cytoplasm</keyword>
<sequence length="417" mass="45273">MCDGVTERPVTPEQFYDVMHGLGLWLPDTPDAPPVALAVSGGSDSLAMAWLASHWRTRLLALVVDHGLREESAREAEIARQMLEGFGITTCVLQLTDLQAGAGIAKRARDARYEALIAACREAGCVDLLVAHQEDDQAETVVMRQRRGEGLGLAGMARIAELADIRLVRPLLGVSRMALRATLRRAGVSWCEDPSNANRKAERVRVRQDLTAQARTAAIGLSRKIAIRRMQQAGESAAWLAAVGCLPFPGWVALGETLPSCSTLAALIRTIGARPYAPSRASVEAAIAANRPVTLSGVRLLRARPLPGLEEQWLMVREEAAMETALPARDGVCWDRRFTLRAGGIPSDLFVAAAGWGLPRSLRKGWPAVACATLPALWRKGRRVCVPHLGLCEEESLKNVTFDLIPPVPVTETTRWD</sequence>
<comment type="catalytic activity">
    <reaction evidence="5 6">
        <text>cytidine(34) in tRNA(Ile2) + L-lysine + ATP = lysidine(34) in tRNA(Ile2) + AMP + diphosphate + H(+)</text>
        <dbReference type="Rhea" id="RHEA:43744"/>
        <dbReference type="Rhea" id="RHEA-COMP:10625"/>
        <dbReference type="Rhea" id="RHEA-COMP:10670"/>
        <dbReference type="ChEBI" id="CHEBI:15378"/>
        <dbReference type="ChEBI" id="CHEBI:30616"/>
        <dbReference type="ChEBI" id="CHEBI:32551"/>
        <dbReference type="ChEBI" id="CHEBI:33019"/>
        <dbReference type="ChEBI" id="CHEBI:82748"/>
        <dbReference type="ChEBI" id="CHEBI:83665"/>
        <dbReference type="ChEBI" id="CHEBI:456215"/>
        <dbReference type="EC" id="6.3.4.19"/>
    </reaction>
</comment>
<dbReference type="GO" id="GO:0005524">
    <property type="term" value="F:ATP binding"/>
    <property type="evidence" value="ECO:0007669"/>
    <property type="project" value="UniProtKB-UniRule"/>
</dbReference>
<evidence type="ECO:0000256" key="1">
    <source>
        <dbReference type="ARBA" id="ARBA00022598"/>
    </source>
</evidence>
<dbReference type="PANTHER" id="PTHR43033">
    <property type="entry name" value="TRNA(ILE)-LYSIDINE SYNTHASE-RELATED"/>
    <property type="match status" value="1"/>
</dbReference>
<dbReference type="GO" id="GO:0005737">
    <property type="term" value="C:cytoplasm"/>
    <property type="evidence" value="ECO:0007669"/>
    <property type="project" value="UniProtKB-SubCell"/>
</dbReference>
<organism evidence="8 9">
    <name type="scientific">Acetobacter estunensis</name>
    <dbReference type="NCBI Taxonomy" id="104097"/>
    <lineage>
        <taxon>Bacteria</taxon>
        <taxon>Pseudomonadati</taxon>
        <taxon>Pseudomonadota</taxon>
        <taxon>Alphaproteobacteria</taxon>
        <taxon>Acetobacterales</taxon>
        <taxon>Acetobacteraceae</taxon>
        <taxon>Acetobacter</taxon>
    </lineage>
</organism>
<protein>
    <recommendedName>
        <fullName evidence="6">tRNA(Ile)-lysidine synthase</fullName>
        <ecNumber evidence="6">6.3.4.19</ecNumber>
    </recommendedName>
    <alternativeName>
        <fullName evidence="6">tRNA(Ile)-2-lysyl-cytidine synthase</fullName>
    </alternativeName>
    <alternativeName>
        <fullName evidence="6">tRNA(Ile)-lysidine synthetase</fullName>
    </alternativeName>
</protein>
<comment type="caution">
    <text evidence="8">The sequence shown here is derived from an EMBL/GenBank/DDBJ whole genome shotgun (WGS) entry which is preliminary data.</text>
</comment>
<evidence type="ECO:0000256" key="2">
    <source>
        <dbReference type="ARBA" id="ARBA00022694"/>
    </source>
</evidence>
<comment type="domain">
    <text evidence="6">The N-terminal region contains the highly conserved SGGXDS motif, predicted to be a P-loop motif involved in ATP binding.</text>
</comment>
<evidence type="ECO:0000256" key="3">
    <source>
        <dbReference type="ARBA" id="ARBA00022741"/>
    </source>
</evidence>
<dbReference type="EMBL" id="WOTH01000041">
    <property type="protein sequence ID" value="NHO54986.1"/>
    <property type="molecule type" value="Genomic_DNA"/>
</dbReference>
<comment type="function">
    <text evidence="6">Ligates lysine onto the cytidine present at position 34 of the AUA codon-specific tRNA(Ile) that contains the anticodon CAU, in an ATP-dependent manner. Cytidine is converted to lysidine, thus changing the amino acid specificity of the tRNA from methionine to isoleucine.</text>
</comment>
<comment type="subcellular location">
    <subcellularLocation>
        <location evidence="6">Cytoplasm</location>
    </subcellularLocation>
</comment>
<keyword evidence="2 6" id="KW-0819">tRNA processing</keyword>
<reference evidence="8" key="1">
    <citation type="submission" date="2019-11" db="EMBL/GenBank/DDBJ databases">
        <title>Description of new Acetobacter species.</title>
        <authorList>
            <person name="Cleenwerck I."/>
            <person name="Sombolestani A.S."/>
        </authorList>
    </citation>
    <scope>NUCLEOTIDE SEQUENCE</scope>
    <source>
        <strain evidence="8">LMG 1626</strain>
    </source>
</reference>